<keyword evidence="7 10" id="KW-0573">Peptidoglycan synthesis</keyword>
<dbReference type="Pfam" id="PF01225">
    <property type="entry name" value="Mur_ligase"/>
    <property type="match status" value="1"/>
</dbReference>
<evidence type="ECO:0000256" key="5">
    <source>
        <dbReference type="ARBA" id="ARBA00022840"/>
    </source>
</evidence>
<evidence type="ECO:0000256" key="8">
    <source>
        <dbReference type="ARBA" id="ARBA00023306"/>
    </source>
</evidence>
<evidence type="ECO:0000256" key="1">
    <source>
        <dbReference type="ARBA" id="ARBA00022490"/>
    </source>
</evidence>
<evidence type="ECO:0000259" key="13">
    <source>
        <dbReference type="Pfam" id="PF01225"/>
    </source>
</evidence>
<dbReference type="GO" id="GO:0051301">
    <property type="term" value="P:cell division"/>
    <property type="evidence" value="ECO:0007669"/>
    <property type="project" value="UniProtKB-KW"/>
</dbReference>
<dbReference type="Gene3D" id="3.90.190.20">
    <property type="entry name" value="Mur ligase, C-terminal domain"/>
    <property type="match status" value="1"/>
</dbReference>
<dbReference type="InterPro" id="IPR035911">
    <property type="entry name" value="MurE/MurF_N"/>
</dbReference>
<dbReference type="InterPro" id="IPR004101">
    <property type="entry name" value="Mur_ligase_C"/>
</dbReference>
<keyword evidence="9 10" id="KW-0961">Cell wall biogenesis/degradation</keyword>
<evidence type="ECO:0000256" key="6">
    <source>
        <dbReference type="ARBA" id="ARBA00022960"/>
    </source>
</evidence>
<evidence type="ECO:0000256" key="10">
    <source>
        <dbReference type="HAMAP-Rule" id="MF_02019"/>
    </source>
</evidence>
<dbReference type="GO" id="GO:0047480">
    <property type="term" value="F:UDP-N-acetylmuramoyl-tripeptide-D-alanyl-D-alanine ligase activity"/>
    <property type="evidence" value="ECO:0007669"/>
    <property type="project" value="UniProtKB-UniRule"/>
</dbReference>
<comment type="function">
    <text evidence="10 11">Involved in cell wall formation. Catalyzes the final step in the synthesis of UDP-N-acetylmuramoyl-pentapeptide, the precursor of murein.</text>
</comment>
<sequence length="476" mass="49048">MIPLRAGEIADLVGGRLHHVDSDLLVTGAASVDSRSVEAGGLFVAIAGERVDGTDFAEGAVTAGAALALTAREIDAPCVVVPDPVRASGYVAAEVARRSSARVCAITGSQGKTSTKDLLRQILERNGETVATEGNLNNEIGVPLTITRATERTRHLVVEMGARHIGNIAYLCGIAPPEVGVVVNVGVAHIGEFGSREGIARAKGELVEALPADGSAVLNADDPFVRAMSGRTPARAVLFGESERADVRLLDPTVNSEGEPTFALEYDGERADVHLRMLGMHQAVNAAAAATAALALDVSFSDVVDALNAATVSSAARLERHELANGVALINDAYNANPDSMRAALATLRTLADSREGRSIAVLGEMRELGTTAAEEHRQLGAYAAESGLDELVLVGDGAAPIAEGWTGAPVRRAADADAAVRIVEDLVGPGDVVLVKASLTIGLQRVARELVSRAGHTASSPGANGSQGADERTSA</sequence>
<evidence type="ECO:0000313" key="16">
    <source>
        <dbReference type="EMBL" id="UYM05357.1"/>
    </source>
</evidence>
<dbReference type="GO" id="GO:0005524">
    <property type="term" value="F:ATP binding"/>
    <property type="evidence" value="ECO:0007669"/>
    <property type="project" value="UniProtKB-UniRule"/>
</dbReference>
<comment type="similarity">
    <text evidence="10">Belongs to the MurCDEF family. MurF subfamily.</text>
</comment>
<keyword evidence="6 10" id="KW-0133">Cell shape</keyword>
<comment type="catalytic activity">
    <reaction evidence="10 11">
        <text>D-alanyl-D-alanine + UDP-N-acetyl-alpha-D-muramoyl-L-alanyl-gamma-D-glutamyl-meso-2,6-diaminopimelate + ATP = UDP-N-acetyl-alpha-D-muramoyl-L-alanyl-gamma-D-glutamyl-meso-2,6-diaminopimeloyl-D-alanyl-D-alanine + ADP + phosphate + H(+)</text>
        <dbReference type="Rhea" id="RHEA:28374"/>
        <dbReference type="ChEBI" id="CHEBI:15378"/>
        <dbReference type="ChEBI" id="CHEBI:30616"/>
        <dbReference type="ChEBI" id="CHEBI:43474"/>
        <dbReference type="ChEBI" id="CHEBI:57822"/>
        <dbReference type="ChEBI" id="CHEBI:61386"/>
        <dbReference type="ChEBI" id="CHEBI:83905"/>
        <dbReference type="ChEBI" id="CHEBI:456216"/>
        <dbReference type="EC" id="6.3.2.10"/>
    </reaction>
</comment>
<dbReference type="InterPro" id="IPR000713">
    <property type="entry name" value="Mur_ligase_N"/>
</dbReference>
<dbReference type="SUPFAM" id="SSF63418">
    <property type="entry name" value="MurE/MurF N-terminal domain"/>
    <property type="match status" value="1"/>
</dbReference>
<name>A0AA46TIB5_9ACTN</name>
<dbReference type="PANTHER" id="PTHR43024">
    <property type="entry name" value="UDP-N-ACETYLMURAMOYL-TRIPEPTIDE--D-ALANYL-D-ALANINE LIGASE"/>
    <property type="match status" value="1"/>
</dbReference>
<feature type="domain" description="Mur ligase central" evidence="15">
    <location>
        <begin position="106"/>
        <end position="293"/>
    </location>
</feature>
<evidence type="ECO:0000313" key="17">
    <source>
        <dbReference type="Proteomes" id="UP001164390"/>
    </source>
</evidence>
<feature type="region of interest" description="Disordered" evidence="12">
    <location>
        <begin position="454"/>
        <end position="476"/>
    </location>
</feature>
<protein>
    <recommendedName>
        <fullName evidence="10 11">UDP-N-acetylmuramoyl-tripeptide--D-alanyl-D-alanine ligase</fullName>
        <ecNumber evidence="10 11">6.3.2.10</ecNumber>
    </recommendedName>
    <alternativeName>
        <fullName evidence="10">D-alanyl-D-alanine-adding enzyme</fullName>
    </alternativeName>
</protein>
<dbReference type="Proteomes" id="UP001164390">
    <property type="component" value="Chromosome"/>
</dbReference>
<evidence type="ECO:0000256" key="9">
    <source>
        <dbReference type="ARBA" id="ARBA00023316"/>
    </source>
</evidence>
<evidence type="ECO:0000259" key="15">
    <source>
        <dbReference type="Pfam" id="PF08245"/>
    </source>
</evidence>
<dbReference type="Gene3D" id="3.40.1390.10">
    <property type="entry name" value="MurE/MurF, N-terminal domain"/>
    <property type="match status" value="1"/>
</dbReference>
<feature type="domain" description="Mur ligase N-terminal catalytic" evidence="13">
    <location>
        <begin position="31"/>
        <end position="74"/>
    </location>
</feature>
<dbReference type="EMBL" id="CP094970">
    <property type="protein sequence ID" value="UYM05357.1"/>
    <property type="molecule type" value="Genomic_DNA"/>
</dbReference>
<dbReference type="GO" id="GO:0005737">
    <property type="term" value="C:cytoplasm"/>
    <property type="evidence" value="ECO:0007669"/>
    <property type="project" value="UniProtKB-SubCell"/>
</dbReference>
<comment type="pathway">
    <text evidence="10 11">Cell wall biogenesis; peptidoglycan biosynthesis.</text>
</comment>
<evidence type="ECO:0000256" key="3">
    <source>
        <dbReference type="ARBA" id="ARBA00022618"/>
    </source>
</evidence>
<dbReference type="PANTHER" id="PTHR43024:SF1">
    <property type="entry name" value="UDP-N-ACETYLMURAMOYL-TRIPEPTIDE--D-ALANYL-D-ALANINE LIGASE"/>
    <property type="match status" value="1"/>
</dbReference>
<dbReference type="GO" id="GO:0009252">
    <property type="term" value="P:peptidoglycan biosynthetic process"/>
    <property type="evidence" value="ECO:0007669"/>
    <property type="project" value="UniProtKB-UniRule"/>
</dbReference>
<gene>
    <name evidence="10" type="primary">murF</name>
    <name evidence="16" type="ORF">L0C25_23080</name>
</gene>
<feature type="binding site" evidence="10">
    <location>
        <begin position="108"/>
        <end position="114"/>
    </location>
    <ligand>
        <name>ATP</name>
        <dbReference type="ChEBI" id="CHEBI:30616"/>
    </ligand>
</feature>
<dbReference type="SUPFAM" id="SSF53244">
    <property type="entry name" value="MurD-like peptide ligases, peptide-binding domain"/>
    <property type="match status" value="1"/>
</dbReference>
<feature type="domain" description="Mur ligase C-terminal" evidence="14">
    <location>
        <begin position="317"/>
        <end position="439"/>
    </location>
</feature>
<dbReference type="GO" id="GO:0071555">
    <property type="term" value="P:cell wall organization"/>
    <property type="evidence" value="ECO:0007669"/>
    <property type="project" value="UniProtKB-KW"/>
</dbReference>
<feature type="compositionally biased region" description="Polar residues" evidence="12">
    <location>
        <begin position="458"/>
        <end position="468"/>
    </location>
</feature>
<reference evidence="16" key="1">
    <citation type="submission" date="2022-01" db="EMBL/GenBank/DDBJ databases">
        <title>Nocardioidaceae gen. sp. A5X3R13.</title>
        <authorList>
            <person name="Lopez Marin M.A."/>
            <person name="Uhlik O."/>
        </authorList>
    </citation>
    <scope>NUCLEOTIDE SEQUENCE</scope>
    <source>
        <strain evidence="16">A5X3R13</strain>
    </source>
</reference>
<dbReference type="InterPro" id="IPR051046">
    <property type="entry name" value="MurCDEF_CellWall_CoF430Synth"/>
</dbReference>
<keyword evidence="5 10" id="KW-0067">ATP-binding</keyword>
<comment type="subcellular location">
    <subcellularLocation>
        <location evidence="10 11">Cytoplasm</location>
    </subcellularLocation>
</comment>
<dbReference type="InterPro" id="IPR005863">
    <property type="entry name" value="UDP-N-AcMur_synth"/>
</dbReference>
<dbReference type="InterPro" id="IPR013221">
    <property type="entry name" value="Mur_ligase_cen"/>
</dbReference>
<organism evidence="16 17">
    <name type="scientific">Solicola gregarius</name>
    <dbReference type="NCBI Taxonomy" id="2908642"/>
    <lineage>
        <taxon>Bacteria</taxon>
        <taxon>Bacillati</taxon>
        <taxon>Actinomycetota</taxon>
        <taxon>Actinomycetes</taxon>
        <taxon>Propionibacteriales</taxon>
        <taxon>Nocardioidaceae</taxon>
        <taxon>Solicola</taxon>
    </lineage>
</organism>
<dbReference type="NCBIfam" id="TIGR01143">
    <property type="entry name" value="murF"/>
    <property type="match status" value="1"/>
</dbReference>
<dbReference type="HAMAP" id="MF_02019">
    <property type="entry name" value="MurF"/>
    <property type="match status" value="1"/>
</dbReference>
<evidence type="ECO:0000259" key="14">
    <source>
        <dbReference type="Pfam" id="PF02875"/>
    </source>
</evidence>
<accession>A0AA46TIB5</accession>
<dbReference type="EC" id="6.3.2.10" evidence="10 11"/>
<dbReference type="InterPro" id="IPR036565">
    <property type="entry name" value="Mur-like_cat_sf"/>
</dbReference>
<keyword evidence="17" id="KW-1185">Reference proteome</keyword>
<dbReference type="InterPro" id="IPR036615">
    <property type="entry name" value="Mur_ligase_C_dom_sf"/>
</dbReference>
<dbReference type="Pfam" id="PF02875">
    <property type="entry name" value="Mur_ligase_C"/>
    <property type="match status" value="1"/>
</dbReference>
<keyword evidence="4 10" id="KW-0547">Nucleotide-binding</keyword>
<keyword evidence="8 10" id="KW-0131">Cell cycle</keyword>
<keyword evidence="2 10" id="KW-0436">Ligase</keyword>
<dbReference type="GO" id="GO:0008360">
    <property type="term" value="P:regulation of cell shape"/>
    <property type="evidence" value="ECO:0007669"/>
    <property type="project" value="UniProtKB-KW"/>
</dbReference>
<dbReference type="AlphaFoldDB" id="A0AA46TIB5"/>
<dbReference type="SUPFAM" id="SSF53623">
    <property type="entry name" value="MurD-like peptide ligases, catalytic domain"/>
    <property type="match status" value="1"/>
</dbReference>
<evidence type="ECO:0000256" key="11">
    <source>
        <dbReference type="RuleBase" id="RU004136"/>
    </source>
</evidence>
<keyword evidence="3 10" id="KW-0132">Cell division</keyword>
<proteinExistence type="inferred from homology"/>
<dbReference type="RefSeq" id="WP_271634181.1">
    <property type="nucleotide sequence ID" value="NZ_CP094970.1"/>
</dbReference>
<evidence type="ECO:0000256" key="7">
    <source>
        <dbReference type="ARBA" id="ARBA00022984"/>
    </source>
</evidence>
<evidence type="ECO:0000256" key="4">
    <source>
        <dbReference type="ARBA" id="ARBA00022741"/>
    </source>
</evidence>
<dbReference type="KEGG" id="sgrg:L0C25_23080"/>
<evidence type="ECO:0000256" key="2">
    <source>
        <dbReference type="ARBA" id="ARBA00022598"/>
    </source>
</evidence>
<dbReference type="Gene3D" id="3.40.1190.10">
    <property type="entry name" value="Mur-like, catalytic domain"/>
    <property type="match status" value="1"/>
</dbReference>
<evidence type="ECO:0000256" key="12">
    <source>
        <dbReference type="SAM" id="MobiDB-lite"/>
    </source>
</evidence>
<dbReference type="Pfam" id="PF08245">
    <property type="entry name" value="Mur_ligase_M"/>
    <property type="match status" value="1"/>
</dbReference>
<keyword evidence="1 10" id="KW-0963">Cytoplasm</keyword>